<dbReference type="GO" id="GO:0009279">
    <property type="term" value="C:cell outer membrane"/>
    <property type="evidence" value="ECO:0007669"/>
    <property type="project" value="UniProtKB-SubCell"/>
</dbReference>
<name>A0A8B4S9G3_COMTE</name>
<keyword evidence="9" id="KW-1185">Reference proteome</keyword>
<gene>
    <name evidence="8" type="primary">fptA_4</name>
    <name evidence="8" type="ORF">NCTC10698_05087</name>
</gene>
<organism evidence="8 9">
    <name type="scientific">Comamonas testosteroni</name>
    <name type="common">Pseudomonas testosteroni</name>
    <dbReference type="NCBI Taxonomy" id="285"/>
    <lineage>
        <taxon>Bacteria</taxon>
        <taxon>Pseudomonadati</taxon>
        <taxon>Pseudomonadota</taxon>
        <taxon>Betaproteobacteria</taxon>
        <taxon>Burkholderiales</taxon>
        <taxon>Comamonadaceae</taxon>
        <taxon>Comamonas</taxon>
    </lineage>
</organism>
<keyword evidence="4 7" id="KW-0812">Transmembrane</keyword>
<comment type="caution">
    <text evidence="8">The sequence shown here is derived from an EMBL/GenBank/DDBJ whole genome shotgun (WGS) entry which is preliminary data.</text>
</comment>
<evidence type="ECO:0000256" key="5">
    <source>
        <dbReference type="ARBA" id="ARBA00023136"/>
    </source>
</evidence>
<protein>
    <submittedName>
        <fullName evidence="8">Fe(III)-pyochelin receptor</fullName>
    </submittedName>
</protein>
<keyword evidence="8" id="KW-0675">Receptor</keyword>
<proteinExistence type="inferred from homology"/>
<dbReference type="SUPFAM" id="SSF56935">
    <property type="entry name" value="Porins"/>
    <property type="match status" value="1"/>
</dbReference>
<reference evidence="8 9" key="1">
    <citation type="submission" date="2018-06" db="EMBL/GenBank/DDBJ databases">
        <authorList>
            <consortium name="Pathogen Informatics"/>
            <person name="Doyle S."/>
        </authorList>
    </citation>
    <scope>NUCLEOTIDE SEQUENCE [LARGE SCALE GENOMIC DNA]</scope>
    <source>
        <strain evidence="8 9">NCTC10698</strain>
    </source>
</reference>
<dbReference type="Gene3D" id="2.40.170.20">
    <property type="entry name" value="TonB-dependent receptor, beta-barrel domain"/>
    <property type="match status" value="1"/>
</dbReference>
<evidence type="ECO:0000256" key="2">
    <source>
        <dbReference type="ARBA" id="ARBA00022448"/>
    </source>
</evidence>
<evidence type="ECO:0000256" key="6">
    <source>
        <dbReference type="ARBA" id="ARBA00023237"/>
    </source>
</evidence>
<dbReference type="InterPro" id="IPR036942">
    <property type="entry name" value="Beta-barrel_TonB_sf"/>
</dbReference>
<keyword evidence="6 7" id="KW-0998">Cell outer membrane</keyword>
<dbReference type="Proteomes" id="UP000255070">
    <property type="component" value="Unassembled WGS sequence"/>
</dbReference>
<comment type="subcellular location">
    <subcellularLocation>
        <location evidence="1 7">Cell outer membrane</location>
        <topology evidence="1 7">Multi-pass membrane protein</topology>
    </subcellularLocation>
</comment>
<dbReference type="AlphaFoldDB" id="A0A8B4S9G3"/>
<sequence>MNVGNLFDKTYYSTVGYAGYGNFYGEKRTVTVSLKGRF</sequence>
<evidence type="ECO:0000256" key="7">
    <source>
        <dbReference type="PROSITE-ProRule" id="PRU01360"/>
    </source>
</evidence>
<keyword evidence="5 7" id="KW-0472">Membrane</keyword>
<dbReference type="PROSITE" id="PS52016">
    <property type="entry name" value="TONB_DEPENDENT_REC_3"/>
    <property type="match status" value="1"/>
</dbReference>
<evidence type="ECO:0000256" key="4">
    <source>
        <dbReference type="ARBA" id="ARBA00022692"/>
    </source>
</evidence>
<dbReference type="InterPro" id="IPR039426">
    <property type="entry name" value="TonB-dep_rcpt-like"/>
</dbReference>
<dbReference type="EMBL" id="UFXL01000006">
    <property type="protein sequence ID" value="SUY94689.1"/>
    <property type="molecule type" value="Genomic_DNA"/>
</dbReference>
<evidence type="ECO:0000256" key="1">
    <source>
        <dbReference type="ARBA" id="ARBA00004571"/>
    </source>
</evidence>
<keyword evidence="3 7" id="KW-1134">Transmembrane beta strand</keyword>
<accession>A0A8B4S9G3</accession>
<evidence type="ECO:0000313" key="9">
    <source>
        <dbReference type="Proteomes" id="UP000255070"/>
    </source>
</evidence>
<evidence type="ECO:0000256" key="3">
    <source>
        <dbReference type="ARBA" id="ARBA00022452"/>
    </source>
</evidence>
<keyword evidence="2 7" id="KW-0813">Transport</keyword>
<comment type="similarity">
    <text evidence="7">Belongs to the TonB-dependent receptor family.</text>
</comment>
<evidence type="ECO:0000313" key="8">
    <source>
        <dbReference type="EMBL" id="SUY94689.1"/>
    </source>
</evidence>